<keyword evidence="1" id="KW-0812">Transmembrane</keyword>
<accession>A0ABV2L2F2</accession>
<feature type="transmembrane region" description="Helical" evidence="1">
    <location>
        <begin position="38"/>
        <end position="57"/>
    </location>
</feature>
<dbReference type="RefSeq" id="WP_056088173.1">
    <property type="nucleotide sequence ID" value="NZ_BPQL01000034.1"/>
</dbReference>
<feature type="transmembrane region" description="Helical" evidence="1">
    <location>
        <begin position="6"/>
        <end position="26"/>
    </location>
</feature>
<keyword evidence="1" id="KW-0472">Membrane</keyword>
<sequence>MIVFWTGRGYWVVLFVALAMFLPLIVLRQVDGPEVDRAVCLTMSLAALAVLGLGWRWNHGTTFGPAGRDHAFWGLPMQVWAVPMLVFAALLGTSTITTAEAPRARPSFQESSGVVR</sequence>
<dbReference type="EMBL" id="JBEPMM010000003">
    <property type="protein sequence ID" value="MET3692016.1"/>
    <property type="molecule type" value="Genomic_DNA"/>
</dbReference>
<evidence type="ECO:0000313" key="3">
    <source>
        <dbReference type="Proteomes" id="UP001549145"/>
    </source>
</evidence>
<keyword evidence="1" id="KW-1133">Transmembrane helix</keyword>
<name>A0ABV2L2F2_9HYPH</name>
<reference evidence="2 3" key="1">
    <citation type="submission" date="2024-06" db="EMBL/GenBank/DDBJ databases">
        <title>Genomic Encyclopedia of Type Strains, Phase IV (KMG-IV): sequencing the most valuable type-strain genomes for metagenomic binning, comparative biology and taxonomic classification.</title>
        <authorList>
            <person name="Goeker M."/>
        </authorList>
    </citation>
    <scope>NUCLEOTIDE SEQUENCE [LARGE SCALE GENOMIC DNA]</scope>
    <source>
        <strain evidence="2 3">DSM 21331</strain>
    </source>
</reference>
<comment type="caution">
    <text evidence="2">The sequence shown here is derived from an EMBL/GenBank/DDBJ whole genome shotgun (WGS) entry which is preliminary data.</text>
</comment>
<proteinExistence type="predicted"/>
<protein>
    <submittedName>
        <fullName evidence="2">Uncharacterized protein</fullName>
    </submittedName>
</protein>
<feature type="transmembrane region" description="Helical" evidence="1">
    <location>
        <begin position="77"/>
        <end position="99"/>
    </location>
</feature>
<organism evidence="2 3">
    <name type="scientific">Methylobacterium goesingense</name>
    <dbReference type="NCBI Taxonomy" id="243690"/>
    <lineage>
        <taxon>Bacteria</taxon>
        <taxon>Pseudomonadati</taxon>
        <taxon>Pseudomonadota</taxon>
        <taxon>Alphaproteobacteria</taxon>
        <taxon>Hyphomicrobiales</taxon>
        <taxon>Methylobacteriaceae</taxon>
        <taxon>Methylobacterium</taxon>
    </lineage>
</organism>
<evidence type="ECO:0000313" key="2">
    <source>
        <dbReference type="EMBL" id="MET3692016.1"/>
    </source>
</evidence>
<gene>
    <name evidence="2" type="ORF">ABID43_001547</name>
</gene>
<evidence type="ECO:0000256" key="1">
    <source>
        <dbReference type="SAM" id="Phobius"/>
    </source>
</evidence>
<keyword evidence="3" id="KW-1185">Reference proteome</keyword>
<dbReference type="Proteomes" id="UP001549145">
    <property type="component" value="Unassembled WGS sequence"/>
</dbReference>